<reference evidence="4" key="1">
    <citation type="journal article" date="2013" name="Genome Announc.">
        <title>Whole-Genome Sequencing of Lactobacillus shenzhenensis Strain LY-73T.</title>
        <authorList>
            <person name="Lin Z."/>
            <person name="Liu Z."/>
            <person name="Yang R."/>
            <person name="Zou Y."/>
            <person name="Wan D."/>
            <person name="Chen J."/>
            <person name="Guo M."/>
            <person name="Zhao J."/>
            <person name="Fang C."/>
            <person name="Yang R."/>
            <person name="Liu F."/>
        </authorList>
    </citation>
    <scope>NUCLEOTIDE SEQUENCE [LARGE SCALE GENOMIC DNA]</scope>
    <source>
        <strain evidence="4">LY-73</strain>
    </source>
</reference>
<evidence type="ECO:0000259" key="2">
    <source>
        <dbReference type="SMART" id="SM00829"/>
    </source>
</evidence>
<dbReference type="HOGENOM" id="CLU_026673_3_3_9"/>
<name>U4TLG4_9LACO</name>
<dbReference type="InterPro" id="IPR013149">
    <property type="entry name" value="ADH-like_C"/>
</dbReference>
<dbReference type="EMBL" id="KI271585">
    <property type="protein sequence ID" value="ERL65706.1"/>
    <property type="molecule type" value="Genomic_DNA"/>
</dbReference>
<dbReference type="PANTHER" id="PTHR44154:SF1">
    <property type="entry name" value="QUINONE OXIDOREDUCTASE"/>
    <property type="match status" value="1"/>
</dbReference>
<dbReference type="Pfam" id="PF08240">
    <property type="entry name" value="ADH_N"/>
    <property type="match status" value="1"/>
</dbReference>
<dbReference type="InterPro" id="IPR011032">
    <property type="entry name" value="GroES-like_sf"/>
</dbReference>
<evidence type="ECO:0000313" key="4">
    <source>
        <dbReference type="Proteomes" id="UP000030647"/>
    </source>
</evidence>
<dbReference type="InterPro" id="IPR013154">
    <property type="entry name" value="ADH-like_N"/>
</dbReference>
<keyword evidence="1" id="KW-0521">NADP</keyword>
<keyword evidence="4" id="KW-1185">Reference proteome</keyword>
<feature type="domain" description="Enoyl reductase (ER)" evidence="2">
    <location>
        <begin position="14"/>
        <end position="302"/>
    </location>
</feature>
<dbReference type="Gene3D" id="3.90.180.10">
    <property type="entry name" value="Medium-chain alcohol dehydrogenases, catalytic domain"/>
    <property type="match status" value="1"/>
</dbReference>
<dbReference type="PANTHER" id="PTHR44154">
    <property type="entry name" value="QUINONE OXIDOREDUCTASE"/>
    <property type="match status" value="1"/>
</dbReference>
<protein>
    <submittedName>
        <fullName evidence="3">Alcohol dehydrogenase-like 6</fullName>
    </submittedName>
</protein>
<dbReference type="InterPro" id="IPR051603">
    <property type="entry name" value="Zinc-ADH_QOR/CCCR"/>
</dbReference>
<dbReference type="SUPFAM" id="SSF51735">
    <property type="entry name" value="NAD(P)-binding Rossmann-fold domains"/>
    <property type="match status" value="1"/>
</dbReference>
<dbReference type="SUPFAM" id="SSF50129">
    <property type="entry name" value="GroES-like"/>
    <property type="match status" value="1"/>
</dbReference>
<dbReference type="Proteomes" id="UP000030647">
    <property type="component" value="Unassembled WGS sequence"/>
</dbReference>
<dbReference type="Pfam" id="PF00107">
    <property type="entry name" value="ADH_zinc_N"/>
    <property type="match status" value="1"/>
</dbReference>
<dbReference type="CDD" id="cd05289">
    <property type="entry name" value="MDR_like_2"/>
    <property type="match status" value="1"/>
</dbReference>
<proteinExistence type="predicted"/>
<dbReference type="InterPro" id="IPR036291">
    <property type="entry name" value="NAD(P)-bd_dom_sf"/>
</dbReference>
<dbReference type="Gene3D" id="3.40.50.720">
    <property type="entry name" value="NAD(P)-binding Rossmann-like Domain"/>
    <property type="match status" value="1"/>
</dbReference>
<dbReference type="eggNOG" id="COG0604">
    <property type="taxonomic scope" value="Bacteria"/>
</dbReference>
<sequence length="306" mass="31741">MTETMKAYGFTRGGGPSALQEFDVPAPQPGPNEVVVTVQAVGLNNRERIAREQGSSRPTIPGRDAAGIVSAVGAGVTTFAVGDRVVAHVQNSYAEQTVARVSSTAKLPDSVDFPTAAALVTSGVTAYRIVHTFGRIQPGEVVIVKGASGGVGGLVVQLAKQAGAYVIGVASARNRILVDDLGVDRFVAYDREKITQVLAETGDVVVNAAMNGAGSDQDVVMAKPTGRIISVSHSEPPLRGQITFQHTYPGDDTDAVALPLIVAGVADDTLIVDIDQVLPFTLAGFIAGHEALDSRHAGRIVVARQA</sequence>
<evidence type="ECO:0000256" key="1">
    <source>
        <dbReference type="ARBA" id="ARBA00022857"/>
    </source>
</evidence>
<dbReference type="InterPro" id="IPR020843">
    <property type="entry name" value="ER"/>
</dbReference>
<dbReference type="GO" id="GO:0016491">
    <property type="term" value="F:oxidoreductase activity"/>
    <property type="evidence" value="ECO:0007669"/>
    <property type="project" value="InterPro"/>
</dbReference>
<dbReference type="SMART" id="SM00829">
    <property type="entry name" value="PKS_ER"/>
    <property type="match status" value="1"/>
</dbReference>
<organism evidence="3 4">
    <name type="scientific">Schleiferilactobacillus shenzhenensis LY-73</name>
    <dbReference type="NCBI Taxonomy" id="1231336"/>
    <lineage>
        <taxon>Bacteria</taxon>
        <taxon>Bacillati</taxon>
        <taxon>Bacillota</taxon>
        <taxon>Bacilli</taxon>
        <taxon>Lactobacillales</taxon>
        <taxon>Lactobacillaceae</taxon>
        <taxon>Schleiferilactobacillus</taxon>
    </lineage>
</organism>
<accession>U4TLG4</accession>
<evidence type="ECO:0000313" key="3">
    <source>
        <dbReference type="EMBL" id="ERL65706.1"/>
    </source>
</evidence>
<dbReference type="STRING" id="1231336.L248_2392"/>
<dbReference type="AlphaFoldDB" id="U4TLG4"/>
<gene>
    <name evidence="3" type="ORF">L248_2392</name>
</gene>